<dbReference type="GO" id="GO:0000041">
    <property type="term" value="P:transition metal ion transport"/>
    <property type="evidence" value="ECO:0007669"/>
    <property type="project" value="InterPro"/>
</dbReference>
<comment type="caution">
    <text evidence="9">The sequence shown here is derived from an EMBL/GenBank/DDBJ whole genome shotgun (WGS) entry which is preliminary data.</text>
</comment>
<feature type="transmembrane region" description="Helical" evidence="7">
    <location>
        <begin position="72"/>
        <end position="97"/>
    </location>
</feature>
<dbReference type="Pfam" id="PF01891">
    <property type="entry name" value="CbiM"/>
    <property type="match status" value="1"/>
</dbReference>
<evidence type="ECO:0000256" key="5">
    <source>
        <dbReference type="ARBA" id="ARBA00022989"/>
    </source>
</evidence>
<evidence type="ECO:0000256" key="7">
    <source>
        <dbReference type="SAM" id="Phobius"/>
    </source>
</evidence>
<proteinExistence type="predicted"/>
<organism evidence="9 10">
    <name type="scientific">Pseudokineococcus lusitanus</name>
    <dbReference type="NCBI Taxonomy" id="763993"/>
    <lineage>
        <taxon>Bacteria</taxon>
        <taxon>Bacillati</taxon>
        <taxon>Actinomycetota</taxon>
        <taxon>Actinomycetes</taxon>
        <taxon>Kineosporiales</taxon>
        <taxon>Kineosporiaceae</taxon>
        <taxon>Pseudokineococcus</taxon>
    </lineage>
</organism>
<sequence length="341" mass="33187">MHVPDGFLDLSTSVATAGVSAAAVATALRRSRTELDVVGPAVPGLVSAFVFAVQMVNFPVGAGTSGHLMGGALAAALVGPATAMVCLTVVLVVQALLFADGGLTALGTNVLLIAVVTVLVGHVVTRGALRVLPRRPGSVAVAAALGGLVSVPAAALVFVGLYAVGGAVPVDLGTLATAMLGWHVLIGVGEALITGAVVSAVVASRPDLVRSLRGTRRDLVVVDADGRRTTVPATVDEPAAPARAGMRRPLAVALAACAVVAGGVSLLASGHPDGLEHVAGVVGFGDAARDSAVAASPLADYAVAGVGSPVAVTVAGLVGVAVTALLAAGAVRAVGRRRVGA</sequence>
<evidence type="ECO:0000256" key="2">
    <source>
        <dbReference type="ARBA" id="ARBA00022448"/>
    </source>
</evidence>
<dbReference type="InterPro" id="IPR025937">
    <property type="entry name" value="PDGLE_dom"/>
</dbReference>
<reference evidence="9 10" key="1">
    <citation type="journal article" date="2015" name="Stand. Genomic Sci.">
        <title>Genomic Encyclopedia of Bacterial and Archaeal Type Strains, Phase III: the genomes of soil and plant-associated and newly described type strains.</title>
        <authorList>
            <person name="Whitman W.B."/>
            <person name="Woyke T."/>
            <person name="Klenk H.P."/>
            <person name="Zhou Y."/>
            <person name="Lilburn T.G."/>
            <person name="Beck B.J."/>
            <person name="De Vos P."/>
            <person name="Vandamme P."/>
            <person name="Eisen J.A."/>
            <person name="Garrity G."/>
            <person name="Hugenholtz P."/>
            <person name="Kyrpides N.C."/>
        </authorList>
    </citation>
    <scope>NUCLEOTIDE SEQUENCE [LARGE SCALE GENOMIC DNA]</scope>
    <source>
        <strain evidence="9 10">CECT 7306</strain>
    </source>
</reference>
<keyword evidence="6 7" id="KW-0472">Membrane</keyword>
<evidence type="ECO:0000256" key="4">
    <source>
        <dbReference type="ARBA" id="ARBA00022692"/>
    </source>
</evidence>
<keyword evidence="2" id="KW-0813">Transport</keyword>
<dbReference type="AlphaFoldDB" id="A0A3N1GW90"/>
<dbReference type="Pfam" id="PF13190">
    <property type="entry name" value="PDGLE"/>
    <property type="match status" value="1"/>
</dbReference>
<comment type="subcellular location">
    <subcellularLocation>
        <location evidence="1">Cell membrane</location>
        <topology evidence="1">Multi-pass membrane protein</topology>
    </subcellularLocation>
</comment>
<dbReference type="RefSeq" id="WP_123380444.1">
    <property type="nucleotide sequence ID" value="NZ_RJKN01000006.1"/>
</dbReference>
<evidence type="ECO:0000313" key="10">
    <source>
        <dbReference type="Proteomes" id="UP000276232"/>
    </source>
</evidence>
<dbReference type="EMBL" id="RJKN01000006">
    <property type="protein sequence ID" value="ROP34531.1"/>
    <property type="molecule type" value="Genomic_DNA"/>
</dbReference>
<keyword evidence="3" id="KW-1003">Cell membrane</keyword>
<feature type="transmembrane region" description="Helical" evidence="7">
    <location>
        <begin position="250"/>
        <end position="268"/>
    </location>
</feature>
<keyword evidence="4 7" id="KW-0812">Transmembrane</keyword>
<gene>
    <name evidence="9" type="ORF">EDC03_2345</name>
</gene>
<dbReference type="PANTHER" id="PTHR34229">
    <property type="entry name" value="METAL TRANSPORT PROTEIN HI_1621-RELATED"/>
    <property type="match status" value="1"/>
</dbReference>
<evidence type="ECO:0000259" key="8">
    <source>
        <dbReference type="Pfam" id="PF13190"/>
    </source>
</evidence>
<dbReference type="OrthoDB" id="5395048at2"/>
<name>A0A3N1GW90_9ACTN</name>
<dbReference type="PANTHER" id="PTHR34229:SF1">
    <property type="entry name" value="METAL TRANSPORT PROTEIN HI_1621-RELATED"/>
    <property type="match status" value="1"/>
</dbReference>
<evidence type="ECO:0000256" key="3">
    <source>
        <dbReference type="ARBA" id="ARBA00022475"/>
    </source>
</evidence>
<feature type="transmembrane region" description="Helical" evidence="7">
    <location>
        <begin position="137"/>
        <end position="162"/>
    </location>
</feature>
<keyword evidence="10" id="KW-1185">Reference proteome</keyword>
<evidence type="ECO:0000256" key="6">
    <source>
        <dbReference type="ARBA" id="ARBA00023136"/>
    </source>
</evidence>
<dbReference type="InterPro" id="IPR002751">
    <property type="entry name" value="CbiM/NikMN"/>
</dbReference>
<feature type="transmembrane region" description="Helical" evidence="7">
    <location>
        <begin position="182"/>
        <end position="203"/>
    </location>
</feature>
<dbReference type="Gene3D" id="1.10.1760.20">
    <property type="match status" value="1"/>
</dbReference>
<dbReference type="InParanoid" id="A0A3N1GW90"/>
<protein>
    <submittedName>
        <fullName evidence="9">Cobalt/nickel transport system permease protein</fullName>
    </submittedName>
</protein>
<feature type="domain" description="PDGLE" evidence="8">
    <location>
        <begin position="248"/>
        <end position="334"/>
    </location>
</feature>
<feature type="transmembrane region" description="Helical" evidence="7">
    <location>
        <begin position="103"/>
        <end position="125"/>
    </location>
</feature>
<accession>A0A3N1GW90</accession>
<evidence type="ECO:0000313" key="9">
    <source>
        <dbReference type="EMBL" id="ROP34531.1"/>
    </source>
</evidence>
<dbReference type="GO" id="GO:0005886">
    <property type="term" value="C:plasma membrane"/>
    <property type="evidence" value="ECO:0007669"/>
    <property type="project" value="UniProtKB-SubCell"/>
</dbReference>
<feature type="transmembrane region" description="Helical" evidence="7">
    <location>
        <begin position="310"/>
        <end position="331"/>
    </location>
</feature>
<evidence type="ECO:0000256" key="1">
    <source>
        <dbReference type="ARBA" id="ARBA00004651"/>
    </source>
</evidence>
<dbReference type="Proteomes" id="UP000276232">
    <property type="component" value="Unassembled WGS sequence"/>
</dbReference>
<feature type="transmembrane region" description="Helical" evidence="7">
    <location>
        <begin position="40"/>
        <end position="60"/>
    </location>
</feature>
<keyword evidence="5 7" id="KW-1133">Transmembrane helix</keyword>